<keyword evidence="1" id="KW-0808">Transferase</keyword>
<dbReference type="GO" id="GO:0046835">
    <property type="term" value="P:carbohydrate phosphorylation"/>
    <property type="evidence" value="ECO:0007669"/>
    <property type="project" value="TreeGrafter"/>
</dbReference>
<evidence type="ECO:0000256" key="3">
    <source>
        <dbReference type="SAM" id="Phobius"/>
    </source>
</evidence>
<keyword evidence="3" id="KW-0472">Membrane</keyword>
<feature type="transmembrane region" description="Helical" evidence="3">
    <location>
        <begin position="351"/>
        <end position="369"/>
    </location>
</feature>
<dbReference type="EMBL" id="MK125513">
    <property type="protein sequence ID" value="QBH67616.1"/>
    <property type="molecule type" value="Genomic_DNA"/>
</dbReference>
<protein>
    <submittedName>
        <fullName evidence="4">Uncharacterized protein</fullName>
    </submittedName>
</protein>
<gene>
    <name evidence="4" type="ORF">UEMT_2082</name>
</gene>
<keyword evidence="3" id="KW-1133">Transmembrane helix</keyword>
<feature type="transmembrane region" description="Helical" evidence="3">
    <location>
        <begin position="21"/>
        <end position="40"/>
    </location>
</feature>
<evidence type="ECO:0000256" key="2">
    <source>
        <dbReference type="SAM" id="MobiDB-lite"/>
    </source>
</evidence>
<feature type="transmembrane region" description="Helical" evidence="3">
    <location>
        <begin position="68"/>
        <end position="89"/>
    </location>
</feature>
<sequence length="1322" mass="149252">MVSSSDLARSPILKFQQIDFLILRYVGTLMCLFIFPLLVIPRLPPPATGKVHARGIRMHSLRSCSSRLSFPFSLISILFSVLTQGVFGLSIGISHPHSQTLCTHTHSALETALQLPTLSAAAAHQTFHSTSNYADVVLLPKVLQRRSVSSLFSQSPNKIYDPLFPRPSHLPHHLYTHSDQYHEKHRPRQPIVKDTLDKHRPLRIDKHLLVLGLGISIPRMQSYFKDEVHISLLSSDEHHQLASDPQPRLSFQAESNDNTSPLLSSRSSLSSATIFDYADPPHSHFDAFARDRQRWSATSESSETLVGTLFSNRFPSLKNKFPSVLGNQGYKALATDEFRHTSRRVASRKKAICLLLLAALFLGVGGRQLHKAILQSYRSSAADSFRTSLRDEDSLQDASITVPTLPRPLLPLRPEEVLPFDLHHSDTVIPSTPAPAPSALNRRQLDSLPIQRHLFDKQECVEAWISDGTVCDTLESIFRKRPELTNVDIVYTWVNGSDWRHSSAKWMHGYRPTGHWQDYVEEDLFPSSSTSDSSKQPSSAPARRRLLPEAQHEGHSKLTRRSGAAIQSRFRDHEELRYSMRSAAKHLHGLSTIHIVAPDFSAPYHIQPGAHKPVQPGKMRSMWNKITAPLRRRGASQPPFVLNVNRLKEGFVGLPSQLRRVQGLGTDRFTTDEGQIREGQVPQWLLVLNSSHVLAGQEASTAGATWSSTSFPESLSKLFSSASSPISGEAPSKVRLHHDWNAFTDNWLVTEPLTAEERKRRDDYRRAGLPTFNSMAIESMLGDQPGLNDNFIYSNDDFFFMDDASTGDITSPFYGPVLRLDYNLVVKGKRSPDTTPGEWSSLWHTNWLLDQRFGQRSRPYIQHVHKSFSKSLLHETRMGWAHEHARIGLNRFRNGGDNLVTHFLTYYNMVERHREALLWSFFMLRLDRDGDGVVSSEQELPSALMQMGLTKDQIATMEAATTQSNATQPRHVFSVIVKLAKRTTLAQDSANAALVKAGWPVPLKSRYAFTSQDGYPLGDISDQVIYRRNEPRMERRTAMFAPGPDFGSTIRGVNGYFGWPDFVDDASLHPNNEWYNRRFDRPACELDLDRCLVRPFGEVLQRGKLGWEEVFKRFAYADVRCGDCLIQHLVGQSGERGLSAFLPPAERVYQGATEERARYSNPVPHLPLTSVWDADSLQVDAAFEPEKPCFTVACVLANSGYGTNTPLRQFASKLIQRYAYTIAESPLRFNQLETQYNSLKAMTSLQESMLRPSALETFQQEQAGDAGAEAGAWLSSQRKVDSDRPVFACINDDITDRWDEFVGNEFTQWMGKMWPEKQAWEL</sequence>
<dbReference type="PANTHER" id="PTHR24045:SF0">
    <property type="entry name" value="N-ACETYLGLUCOSAMINE-1-PHOSPHOTRANSFERASE SUBUNITS ALPHA_BETA"/>
    <property type="match status" value="1"/>
</dbReference>
<evidence type="ECO:0000313" key="4">
    <source>
        <dbReference type="EMBL" id="QBH67616.1"/>
    </source>
</evidence>
<dbReference type="GO" id="GO:0005794">
    <property type="term" value="C:Golgi apparatus"/>
    <property type="evidence" value="ECO:0007669"/>
    <property type="project" value="TreeGrafter"/>
</dbReference>
<evidence type="ECO:0000256" key="1">
    <source>
        <dbReference type="ARBA" id="ARBA00022679"/>
    </source>
</evidence>
<name>A0A481SIB8_9BASI</name>
<proteinExistence type="predicted"/>
<keyword evidence="3" id="KW-0812">Transmembrane</keyword>
<accession>A0A481SIB8</accession>
<feature type="region of interest" description="Disordered" evidence="2">
    <location>
        <begin position="239"/>
        <end position="264"/>
    </location>
</feature>
<organism evidence="4">
    <name type="scientific">Ustilago esculenta</name>
    <dbReference type="NCBI Taxonomy" id="185366"/>
    <lineage>
        <taxon>Eukaryota</taxon>
        <taxon>Fungi</taxon>
        <taxon>Dikarya</taxon>
        <taxon>Basidiomycota</taxon>
        <taxon>Ustilaginomycotina</taxon>
        <taxon>Ustilaginomycetes</taxon>
        <taxon>Ustilaginales</taxon>
        <taxon>Ustilaginaceae</taxon>
        <taxon>Ustilago</taxon>
    </lineage>
</organism>
<dbReference type="PANTHER" id="PTHR24045">
    <property type="match status" value="1"/>
</dbReference>
<dbReference type="InterPro" id="IPR047141">
    <property type="entry name" value="Stealth"/>
</dbReference>
<reference evidence="4" key="1">
    <citation type="submission" date="2018-11" db="EMBL/GenBank/DDBJ databases">
        <title>The smut fungus Ustilago esculenta has a bipolar mating type system with three idiomorphs larger than 500 kb.</title>
        <authorList>
            <person name="Liang S.-W."/>
            <person name="Huang Y.-H."/>
            <person name="Chiu J.-Y."/>
            <person name="Tseng H.-W."/>
            <person name="Haung J.-H."/>
            <person name="Shen W.-C."/>
        </authorList>
    </citation>
    <scope>NUCLEOTIDE SEQUENCE</scope>
    <source>
        <strain evidence="4">UE_mtsf</strain>
    </source>
</reference>
<dbReference type="GO" id="GO:0003976">
    <property type="term" value="F:UDP-N-acetylglucosamine-lysosomal-enzyme N-acetylglucosaminephosphotransferase activity"/>
    <property type="evidence" value="ECO:0007669"/>
    <property type="project" value="TreeGrafter"/>
</dbReference>